<dbReference type="InterPro" id="IPR050417">
    <property type="entry name" value="Sugar_Epim/Isomerase"/>
</dbReference>
<dbReference type="Pfam" id="PF01261">
    <property type="entry name" value="AP_endonuc_2"/>
    <property type="match status" value="1"/>
</dbReference>
<proteinExistence type="predicted"/>
<dbReference type="SUPFAM" id="SSF51658">
    <property type="entry name" value="Xylose isomerase-like"/>
    <property type="match status" value="1"/>
</dbReference>
<keyword evidence="1" id="KW-0413">Isomerase</keyword>
<evidence type="ECO:0000256" key="2">
    <source>
        <dbReference type="SAM" id="SignalP"/>
    </source>
</evidence>
<dbReference type="InterPro" id="IPR013022">
    <property type="entry name" value="Xyl_isomerase-like_TIM-brl"/>
</dbReference>
<evidence type="ECO:0000259" key="3">
    <source>
        <dbReference type="Pfam" id="PF01261"/>
    </source>
</evidence>
<feature type="chain" id="PRO_5034002237" description="Xylose isomerase-like TIM barrel domain-containing protein" evidence="2">
    <location>
        <begin position="25"/>
        <end position="300"/>
    </location>
</feature>
<dbReference type="InterPro" id="IPR036237">
    <property type="entry name" value="Xyl_isomerase-like_sf"/>
</dbReference>
<reference evidence="4" key="1">
    <citation type="journal article" date="2014" name="Int. J. Syst. Evol. Microbiol.">
        <title>Complete genome sequence of Corynebacterium casei LMG S-19264T (=DSM 44701T), isolated from a smear-ripened cheese.</title>
        <authorList>
            <consortium name="US DOE Joint Genome Institute (JGI-PGF)"/>
            <person name="Walter F."/>
            <person name="Albersmeier A."/>
            <person name="Kalinowski J."/>
            <person name="Ruckert C."/>
        </authorList>
    </citation>
    <scope>NUCLEOTIDE SEQUENCE</scope>
    <source>
        <strain evidence="4">CGMCC 1.15966</strain>
    </source>
</reference>
<sequence>MKRKDFIKSLGILGTAALTSQAFANPFGLTADPIKIKKGLGYWMIKEELSVLDKFKLVKDLGFDGIEFNSPLDIPIKELLDARDKTGVEIPSTVNKDHWGKPLSDPDAEVRSFIIKSIGQSLEETKKLGGDTVLVVPGVVNDKVSYQTAYTNALDSIKKLIPYAEKTGIKIGLENVWNNFILSPIEAKDFLDKINHPLVGWYFDLGNILRYGWPDHWLEVLGDKVFKLHVKEYSTKIMNDGGVGKGFNVELTKGDVNWAKVMETIKKINYKGEYMTLEVNGGDRTVLQKLSEQLDQIIRS</sequence>
<feature type="domain" description="Xylose isomerase-like TIM barrel" evidence="3">
    <location>
        <begin position="55"/>
        <end position="282"/>
    </location>
</feature>
<dbReference type="EMBL" id="BMKM01000003">
    <property type="protein sequence ID" value="GGE21412.1"/>
    <property type="molecule type" value="Genomic_DNA"/>
</dbReference>
<keyword evidence="2" id="KW-0732">Signal</keyword>
<protein>
    <recommendedName>
        <fullName evidence="3">Xylose isomerase-like TIM barrel domain-containing protein</fullName>
    </recommendedName>
</protein>
<organism evidence="4 5">
    <name type="scientific">Sphingobacterium cellulitidis</name>
    <dbReference type="NCBI Taxonomy" id="1768011"/>
    <lineage>
        <taxon>Bacteria</taxon>
        <taxon>Pseudomonadati</taxon>
        <taxon>Bacteroidota</taxon>
        <taxon>Sphingobacteriia</taxon>
        <taxon>Sphingobacteriales</taxon>
        <taxon>Sphingobacteriaceae</taxon>
        <taxon>Sphingobacterium</taxon>
    </lineage>
</organism>
<reference evidence="4" key="2">
    <citation type="submission" date="2020-09" db="EMBL/GenBank/DDBJ databases">
        <authorList>
            <person name="Sun Q."/>
            <person name="Zhou Y."/>
        </authorList>
    </citation>
    <scope>NUCLEOTIDE SEQUENCE</scope>
    <source>
        <strain evidence="4">CGMCC 1.15966</strain>
    </source>
</reference>
<dbReference type="Gene3D" id="3.20.20.150">
    <property type="entry name" value="Divalent-metal-dependent TIM barrel enzymes"/>
    <property type="match status" value="1"/>
</dbReference>
<dbReference type="Proteomes" id="UP000614460">
    <property type="component" value="Unassembled WGS sequence"/>
</dbReference>
<gene>
    <name evidence="4" type="ORF">GCM10011516_18820</name>
</gene>
<dbReference type="RefSeq" id="WP_182498612.1">
    <property type="nucleotide sequence ID" value="NZ_BMKM01000003.1"/>
</dbReference>
<evidence type="ECO:0000256" key="1">
    <source>
        <dbReference type="ARBA" id="ARBA00023235"/>
    </source>
</evidence>
<dbReference type="GO" id="GO:0016853">
    <property type="term" value="F:isomerase activity"/>
    <property type="evidence" value="ECO:0007669"/>
    <property type="project" value="UniProtKB-KW"/>
</dbReference>
<feature type="signal peptide" evidence="2">
    <location>
        <begin position="1"/>
        <end position="24"/>
    </location>
</feature>
<evidence type="ECO:0000313" key="4">
    <source>
        <dbReference type="EMBL" id="GGE21412.1"/>
    </source>
</evidence>
<comment type="caution">
    <text evidence="4">The sequence shown here is derived from an EMBL/GenBank/DDBJ whole genome shotgun (WGS) entry which is preliminary data.</text>
</comment>
<keyword evidence="5" id="KW-1185">Reference proteome</keyword>
<dbReference type="PANTHER" id="PTHR43489:SF7">
    <property type="entry name" value="3-DEHYDRO-D-GULOSIDE 4-EPIMERASE-RELATED"/>
    <property type="match status" value="1"/>
</dbReference>
<dbReference type="AlphaFoldDB" id="A0A8H9FYU2"/>
<dbReference type="PANTHER" id="PTHR43489">
    <property type="entry name" value="ISOMERASE"/>
    <property type="match status" value="1"/>
</dbReference>
<evidence type="ECO:0000313" key="5">
    <source>
        <dbReference type="Proteomes" id="UP000614460"/>
    </source>
</evidence>
<accession>A0A8H9FYU2</accession>
<name>A0A8H9FYU2_9SPHI</name>